<evidence type="ECO:0000313" key="1">
    <source>
        <dbReference type="EMBL" id="SDF58771.1"/>
    </source>
</evidence>
<protein>
    <submittedName>
        <fullName evidence="1">Uncharacterized protein</fullName>
    </submittedName>
</protein>
<dbReference type="STRING" id="282683.SAMN04488105_1327"/>
<dbReference type="AlphaFoldDB" id="A0A1G7MAL0"/>
<proteinExistence type="predicted"/>
<evidence type="ECO:0000313" key="2">
    <source>
        <dbReference type="Proteomes" id="UP000198994"/>
    </source>
</evidence>
<sequence length="95" mass="10398">MDGLTPLERELLGYVEQLTEASKASAQELTASGQDRRTELDGLRGSMIALLRSQLSLVEALNGWMQDGPDTAQAPSKLKDSLSLALEAQKRLRTR</sequence>
<accession>A0A1G7MAL0</accession>
<organism evidence="1 2">
    <name type="scientific">Salipiger thiooxidans</name>
    <dbReference type="NCBI Taxonomy" id="282683"/>
    <lineage>
        <taxon>Bacteria</taxon>
        <taxon>Pseudomonadati</taxon>
        <taxon>Pseudomonadota</taxon>
        <taxon>Alphaproteobacteria</taxon>
        <taxon>Rhodobacterales</taxon>
        <taxon>Roseobacteraceae</taxon>
        <taxon>Salipiger</taxon>
    </lineage>
</organism>
<reference evidence="2" key="1">
    <citation type="submission" date="2016-10" db="EMBL/GenBank/DDBJ databases">
        <authorList>
            <person name="Varghese N."/>
            <person name="Submissions S."/>
        </authorList>
    </citation>
    <scope>NUCLEOTIDE SEQUENCE [LARGE SCALE GENOMIC DNA]</scope>
    <source>
        <strain evidence="2">DSM 10146</strain>
    </source>
</reference>
<name>A0A1G7MAL0_9RHOB</name>
<dbReference type="Proteomes" id="UP000198994">
    <property type="component" value="Unassembled WGS sequence"/>
</dbReference>
<keyword evidence="2" id="KW-1185">Reference proteome</keyword>
<dbReference type="EMBL" id="FNAV01000032">
    <property type="protein sequence ID" value="SDF58771.1"/>
    <property type="molecule type" value="Genomic_DNA"/>
</dbReference>
<gene>
    <name evidence="1" type="ORF">SAMN04488105_1327</name>
</gene>